<feature type="compositionally biased region" description="Basic residues" evidence="1">
    <location>
        <begin position="7"/>
        <end position="17"/>
    </location>
</feature>
<evidence type="ECO:0000256" key="1">
    <source>
        <dbReference type="SAM" id="MobiDB-lite"/>
    </source>
</evidence>
<dbReference type="Proteomes" id="UP000275951">
    <property type="component" value="Chromosome"/>
</dbReference>
<evidence type="ECO:0000313" key="2">
    <source>
        <dbReference type="EMBL" id="AZR06631.1"/>
    </source>
</evidence>
<dbReference type="Gene3D" id="3.30.2010.20">
    <property type="match status" value="1"/>
</dbReference>
<dbReference type="InterPro" id="IPR038555">
    <property type="entry name" value="Zincin_1_sf"/>
</dbReference>
<evidence type="ECO:0000313" key="3">
    <source>
        <dbReference type="Proteomes" id="UP000275951"/>
    </source>
</evidence>
<proteinExistence type="predicted"/>
<dbReference type="RefSeq" id="WP_126920027.1">
    <property type="nucleotide sequence ID" value="NZ_CP033905.1"/>
</dbReference>
<gene>
    <name evidence="2" type="ORF">EBQ10_04515</name>
</gene>
<name>A0A3Q9GH90_9ACTO</name>
<feature type="region of interest" description="Disordered" evidence="1">
    <location>
        <begin position="1"/>
        <end position="20"/>
    </location>
</feature>
<dbReference type="EMBL" id="CP033905">
    <property type="protein sequence ID" value="AZR06631.1"/>
    <property type="molecule type" value="Genomic_DNA"/>
</dbReference>
<organism evidence="2 3">
    <name type="scientific">Trueperella pyogenes</name>
    <dbReference type="NCBI Taxonomy" id="1661"/>
    <lineage>
        <taxon>Bacteria</taxon>
        <taxon>Bacillati</taxon>
        <taxon>Actinomycetota</taxon>
        <taxon>Actinomycetes</taxon>
        <taxon>Actinomycetales</taxon>
        <taxon>Actinomycetaceae</taxon>
        <taxon>Trueperella</taxon>
    </lineage>
</organism>
<reference evidence="2 3" key="1">
    <citation type="submission" date="2018-11" db="EMBL/GenBank/DDBJ databases">
        <title>Multidrug-resistant genes are associated with an 42-kb island TGI1 carrying a complex class 1 integron in a Trueperella pyogenes.</title>
        <authorList>
            <person name="Dong W."/>
        </authorList>
    </citation>
    <scope>NUCLEOTIDE SEQUENCE [LARGE SCALE GENOMIC DNA]</scope>
    <source>
        <strain evidence="2 3">TP4</strain>
    </source>
</reference>
<sequence length="139" mass="16303">MAFGGSHTRRRDRHGRGIRGPVLPADVPAWRTRSDEFDDLLAWDLGTYRRRLGTKLDRFDFAVMDVPGYDPAPWEERVPLARYLPFERPAKIHGRIIFYRMPILHALRREEDPRLFIHNIVTSQLASALECFPEDIDYL</sequence>
<protein>
    <submittedName>
        <fullName evidence="2">Metallopeptidase family protein</fullName>
    </submittedName>
</protein>
<dbReference type="CDD" id="cd12954">
    <property type="entry name" value="MMP_TTHA0227_like_1"/>
    <property type="match status" value="1"/>
</dbReference>
<dbReference type="SUPFAM" id="SSF55486">
    <property type="entry name" value="Metalloproteases ('zincins'), catalytic domain"/>
    <property type="match status" value="1"/>
</dbReference>
<accession>A0A3Q9GH90</accession>
<dbReference type="AlphaFoldDB" id="A0A3Q9GH90"/>